<feature type="transmembrane region" description="Helical" evidence="1">
    <location>
        <begin position="78"/>
        <end position="101"/>
    </location>
</feature>
<evidence type="ECO:0000313" key="3">
    <source>
        <dbReference type="Proteomes" id="UP000214688"/>
    </source>
</evidence>
<feature type="transmembrane region" description="Helical" evidence="1">
    <location>
        <begin position="122"/>
        <end position="146"/>
    </location>
</feature>
<keyword evidence="1" id="KW-0472">Membrane</keyword>
<organism evidence="2 3">
    <name type="scientific">Tumebacillus algifaecis</name>
    <dbReference type="NCBI Taxonomy" id="1214604"/>
    <lineage>
        <taxon>Bacteria</taxon>
        <taxon>Bacillati</taxon>
        <taxon>Bacillota</taxon>
        <taxon>Bacilli</taxon>
        <taxon>Bacillales</taxon>
        <taxon>Alicyclobacillaceae</taxon>
        <taxon>Tumebacillus</taxon>
    </lineage>
</organism>
<dbReference type="OrthoDB" id="2382253at2"/>
<gene>
    <name evidence="2" type="ORF">CIG75_02985</name>
</gene>
<accession>A0A223CY12</accession>
<evidence type="ECO:0000256" key="1">
    <source>
        <dbReference type="SAM" id="Phobius"/>
    </source>
</evidence>
<evidence type="ECO:0000313" key="2">
    <source>
        <dbReference type="EMBL" id="ASS74047.1"/>
    </source>
</evidence>
<keyword evidence="3" id="KW-1185">Reference proteome</keyword>
<keyword evidence="1" id="KW-1133">Transmembrane helix</keyword>
<feature type="transmembrane region" description="Helical" evidence="1">
    <location>
        <begin position="6"/>
        <end position="31"/>
    </location>
</feature>
<protein>
    <recommendedName>
        <fullName evidence="4">DUF2269 domain-containing protein</fullName>
    </recommendedName>
</protein>
<evidence type="ECO:0008006" key="4">
    <source>
        <dbReference type="Google" id="ProtNLM"/>
    </source>
</evidence>
<keyword evidence="1" id="KW-0812">Transmembrane</keyword>
<feature type="transmembrane region" description="Helical" evidence="1">
    <location>
        <begin position="51"/>
        <end position="72"/>
    </location>
</feature>
<dbReference type="AlphaFoldDB" id="A0A223CY12"/>
<dbReference type="KEGG" id="tab:CIG75_02985"/>
<dbReference type="RefSeq" id="WP_094235306.1">
    <property type="nucleotide sequence ID" value="NZ_CP022657.1"/>
</dbReference>
<proteinExistence type="predicted"/>
<sequence>MMLSSVLLFLHLSGLAVWLGAAVLLTILFAVLKKQSDNSLLLLCTKLVNRLLSVAALTVLISGGGLIELLGWRGMDKPFWLSFMEQAGGTVILLFIALFTWQSRRLVKRLKQSKEQGQASKIAGWYAGAMGIFTVAITGVLLVVSLRLA</sequence>
<name>A0A223CY12_9BACL</name>
<reference evidence="2 3" key="1">
    <citation type="journal article" date="2015" name="Int. J. Syst. Evol. Microbiol.">
        <title>Tumebacillus algifaecis sp. nov., isolated from decomposing algal scum.</title>
        <authorList>
            <person name="Wu Y.F."/>
            <person name="Zhang B."/>
            <person name="Xing P."/>
            <person name="Wu Q.L."/>
            <person name="Liu S.J."/>
        </authorList>
    </citation>
    <scope>NUCLEOTIDE SEQUENCE [LARGE SCALE GENOMIC DNA]</scope>
    <source>
        <strain evidence="2 3">THMBR28</strain>
    </source>
</reference>
<dbReference type="EMBL" id="CP022657">
    <property type="protein sequence ID" value="ASS74047.1"/>
    <property type="molecule type" value="Genomic_DNA"/>
</dbReference>
<dbReference type="Proteomes" id="UP000214688">
    <property type="component" value="Chromosome"/>
</dbReference>